<dbReference type="Proteomes" id="UP000008281">
    <property type="component" value="Unassembled WGS sequence"/>
</dbReference>
<dbReference type="Pfam" id="PF12078">
    <property type="entry name" value="DUF3557"/>
    <property type="match status" value="1"/>
</dbReference>
<evidence type="ECO:0000313" key="2">
    <source>
        <dbReference type="Proteomes" id="UP000008281"/>
    </source>
</evidence>
<proteinExistence type="predicted"/>
<dbReference type="PANTHER" id="PTHR31379">
    <property type="entry name" value="F-BOX C PROTEIN-RELATED-RELATED"/>
    <property type="match status" value="1"/>
</dbReference>
<sequence length="306" mass="35251">MPLPLSYPGLRCVLEHLEAVKRAHIIARSPGYRRVDKLITLYPESLNIGRGYQLAINKLLITCDKDEVKFYMNMKTFSRQKAETQGEKMGKLINFYIRGRSKIRVHKLNWVHSSLPDFLPADLKFRVNSLEARFREDFEAAIPLIDPCSFPLKTVVTIPNLLNFDIQIVQLAETLILDFVIDEIVTVEDLKKLNNRKVVFECFNSKIDLVSLIKYQVNTRKVVETTFVISTGAKSFINDMLRQFELAFGEYRSDLDGINERFIPALSKFSISINNESRIQVYAIKDPDEDFPYKLIVKPVPEISGL</sequence>
<dbReference type="HOGENOM" id="CLU_042576_3_1_1"/>
<organism evidence="2">
    <name type="scientific">Caenorhabditis remanei</name>
    <name type="common">Caenorhabditis vulgaris</name>
    <dbReference type="NCBI Taxonomy" id="31234"/>
    <lineage>
        <taxon>Eukaryota</taxon>
        <taxon>Metazoa</taxon>
        <taxon>Ecdysozoa</taxon>
        <taxon>Nematoda</taxon>
        <taxon>Chromadorea</taxon>
        <taxon>Rhabditida</taxon>
        <taxon>Rhabditina</taxon>
        <taxon>Rhabditomorpha</taxon>
        <taxon>Rhabditoidea</taxon>
        <taxon>Rhabditidae</taxon>
        <taxon>Peloderinae</taxon>
        <taxon>Caenorhabditis</taxon>
    </lineage>
</organism>
<dbReference type="FunCoup" id="E3MV79">
    <property type="interactions" value="426"/>
</dbReference>
<evidence type="ECO:0008006" key="3">
    <source>
        <dbReference type="Google" id="ProtNLM"/>
    </source>
</evidence>
<accession>E3MV79</accession>
<evidence type="ECO:0000313" key="1">
    <source>
        <dbReference type="EMBL" id="EFP10082.1"/>
    </source>
</evidence>
<name>E3MV79_CAERE</name>
<dbReference type="InterPro" id="IPR021942">
    <property type="entry name" value="DUF3557"/>
</dbReference>
<reference evidence="1" key="1">
    <citation type="submission" date="2007-07" db="EMBL/GenBank/DDBJ databases">
        <title>PCAP assembly of the Caenorhabditis remanei genome.</title>
        <authorList>
            <consortium name="The Caenorhabditis remanei Sequencing Consortium"/>
            <person name="Wilson R.K."/>
        </authorList>
    </citation>
    <scope>NUCLEOTIDE SEQUENCE [LARGE SCALE GENOMIC DNA]</scope>
    <source>
        <strain evidence="1">PB4641</strain>
    </source>
</reference>
<keyword evidence="2" id="KW-1185">Reference proteome</keyword>
<dbReference type="EMBL" id="DS268482">
    <property type="protein sequence ID" value="EFP10082.1"/>
    <property type="molecule type" value="Genomic_DNA"/>
</dbReference>
<protein>
    <recommendedName>
        <fullName evidence="3">DUF38 domain-containing protein</fullName>
    </recommendedName>
</protein>
<dbReference type="PANTHER" id="PTHR31379:SF1">
    <property type="entry name" value="F-BOX C PROTEIN-RELATED"/>
    <property type="match status" value="1"/>
</dbReference>
<dbReference type="AlphaFoldDB" id="E3MV79"/>
<gene>
    <name evidence="1" type="ORF">CRE_24572</name>
</gene>
<dbReference type="InParanoid" id="E3MV79"/>